<dbReference type="Proteomes" id="UP000321570">
    <property type="component" value="Unassembled WGS sequence"/>
</dbReference>
<feature type="compositionally biased region" description="Basic and acidic residues" evidence="1">
    <location>
        <begin position="227"/>
        <end position="241"/>
    </location>
</feature>
<organism evidence="2 3">
    <name type="scientific">Hymenolepis diminuta</name>
    <name type="common">Rat tapeworm</name>
    <dbReference type="NCBI Taxonomy" id="6216"/>
    <lineage>
        <taxon>Eukaryota</taxon>
        <taxon>Metazoa</taxon>
        <taxon>Spiralia</taxon>
        <taxon>Lophotrochozoa</taxon>
        <taxon>Platyhelminthes</taxon>
        <taxon>Cestoda</taxon>
        <taxon>Eucestoda</taxon>
        <taxon>Cyclophyllidea</taxon>
        <taxon>Hymenolepididae</taxon>
        <taxon>Hymenolepis</taxon>
    </lineage>
</organism>
<feature type="region of interest" description="Disordered" evidence="1">
    <location>
        <begin position="213"/>
        <end position="243"/>
    </location>
</feature>
<sequence>MSSRRRSHLRAHNSLNNLQKWLQDNQKTLQAIKVVHHIQTASVPPQTTTLSTSTITTRQFGKDSSKCNRIINEEIGSSIQLGLIISNSINGGNELKCLLCACDFLSSEDAGVRYGLLGSFEGEPNITFSDVVTECHRIEILKKDTDLVQKACRQIKDSTVIHSVVAKQILQCETLIHSPDLHLLAGCAVNDISLTSVLSSYVYVNTVVKEGEEEIKNKQPDTNSENSSEHEERKLSVDNKSSKMAANLKDYEIRSMQELGSMESRSANT</sequence>
<proteinExistence type="predicted"/>
<evidence type="ECO:0000313" key="2">
    <source>
        <dbReference type="EMBL" id="VUZ40483.1"/>
    </source>
</evidence>
<gene>
    <name evidence="2" type="ORF">WMSIL1_LOCUS1405</name>
</gene>
<reference evidence="2 3" key="1">
    <citation type="submission" date="2019-07" db="EMBL/GenBank/DDBJ databases">
        <authorList>
            <person name="Jastrzebski P J."/>
            <person name="Paukszto L."/>
            <person name="Jastrzebski P J."/>
        </authorList>
    </citation>
    <scope>NUCLEOTIDE SEQUENCE [LARGE SCALE GENOMIC DNA]</scope>
    <source>
        <strain evidence="2 3">WMS-il1</strain>
    </source>
</reference>
<dbReference type="AlphaFoldDB" id="A0A564Y1S8"/>
<protein>
    <submittedName>
        <fullName evidence="2">Uncharacterized protein</fullName>
    </submittedName>
</protein>
<dbReference type="EMBL" id="CABIJS010000033">
    <property type="protein sequence ID" value="VUZ40483.1"/>
    <property type="molecule type" value="Genomic_DNA"/>
</dbReference>
<accession>A0A564Y1S8</accession>
<evidence type="ECO:0000313" key="3">
    <source>
        <dbReference type="Proteomes" id="UP000321570"/>
    </source>
</evidence>
<name>A0A564Y1S8_HYMDI</name>
<keyword evidence="3" id="KW-1185">Reference proteome</keyword>
<evidence type="ECO:0000256" key="1">
    <source>
        <dbReference type="SAM" id="MobiDB-lite"/>
    </source>
</evidence>